<dbReference type="RefSeq" id="WP_036451686.1">
    <property type="nucleotide sequence ID" value="NZ_AWQU01000071.1"/>
</dbReference>
<name>A0A084U400_MALIO</name>
<protein>
    <submittedName>
        <fullName evidence="1">Uncharacterized protein</fullName>
    </submittedName>
</protein>
<accession>A0A084U400</accession>
<gene>
    <name evidence="1" type="ORF">P271_537</name>
</gene>
<comment type="caution">
    <text evidence="1">The sequence shown here is derived from an EMBL/GenBank/DDBJ whole genome shotgun (WGS) entry which is preliminary data.</text>
</comment>
<proteinExistence type="predicted"/>
<evidence type="ECO:0000313" key="2">
    <source>
        <dbReference type="Proteomes" id="UP000028523"/>
    </source>
</evidence>
<keyword evidence="2" id="KW-1185">Reference proteome</keyword>
<dbReference type="EMBL" id="AWQU01000071">
    <property type="protein sequence ID" value="KFB07686.1"/>
    <property type="molecule type" value="Genomic_DNA"/>
</dbReference>
<reference evidence="1 2" key="1">
    <citation type="journal article" date="2014" name="PLoS ONE">
        <title>Reduction of Hydrogen Peroxide Accumulation and Toxicity by a Catalase from Mycoplasma iowae.</title>
        <authorList>
            <person name="Pritchard R.E."/>
            <person name="Prassinos A.J."/>
            <person name="Osborne J.D."/>
            <person name="Raviv Z."/>
            <person name="Balish M.F."/>
        </authorList>
    </citation>
    <scope>NUCLEOTIDE SEQUENCE [LARGE SCALE GENOMIC DNA]</scope>
    <source>
        <strain evidence="1 2">DK-CPA</strain>
    </source>
</reference>
<evidence type="ECO:0000313" key="1">
    <source>
        <dbReference type="EMBL" id="KFB07686.1"/>
    </source>
</evidence>
<dbReference type="Proteomes" id="UP000028523">
    <property type="component" value="Unassembled WGS sequence"/>
</dbReference>
<sequence>MNSSNNKQNKNIINYINENFLGNIFLLQGHLSSLIKPKNNELKIISSFLKEEINQIFYEKNKVDIKTFFEKNIEYDGFKIVEHLNVIHPSHYGIISEAIFSLYFKNLAINKLNIISELTNSAFYTALKNEEEKSNFEKSIDLFLKSKKRIDLLIERAKFVYKKMGYSCSNDFTNNESQLEFIACFYILKTLNEKFKNDETKMLLDELMENKIATKKILTTIKMVVPNYEIIKQQFKTKYFTHNYFQSLISHFEIDFYNENTILELKASNKIFDENWFYQVLLYHYCFKKNGVNNKYISIYNINNGNYWKLKVEDILDERKLYTYLNVNKVI</sequence>
<dbReference type="AlphaFoldDB" id="A0A084U400"/>
<organism evidence="1 2">
    <name type="scientific">Malacoplasma iowae DK-CPA</name>
    <dbReference type="NCBI Taxonomy" id="1394179"/>
    <lineage>
        <taxon>Bacteria</taxon>
        <taxon>Bacillati</taxon>
        <taxon>Mycoplasmatota</taxon>
        <taxon>Mycoplasmoidales</taxon>
        <taxon>Mycoplasmoidaceae</taxon>
        <taxon>Malacoplasma</taxon>
    </lineage>
</organism>